<proteinExistence type="predicted"/>
<evidence type="ECO:0000313" key="2">
    <source>
        <dbReference type="Proteomes" id="UP001432322"/>
    </source>
</evidence>
<dbReference type="Proteomes" id="UP001432322">
    <property type="component" value="Unassembled WGS sequence"/>
</dbReference>
<reference evidence="1" key="1">
    <citation type="submission" date="2023-10" db="EMBL/GenBank/DDBJ databases">
        <title>Genome assembly of Pristionchus species.</title>
        <authorList>
            <person name="Yoshida K."/>
            <person name="Sommer R.J."/>
        </authorList>
    </citation>
    <scope>NUCLEOTIDE SEQUENCE</scope>
    <source>
        <strain evidence="1">RS5133</strain>
    </source>
</reference>
<feature type="non-terminal residue" evidence="1">
    <location>
        <position position="85"/>
    </location>
</feature>
<feature type="non-terminal residue" evidence="1">
    <location>
        <position position="1"/>
    </location>
</feature>
<gene>
    <name evidence="1" type="ORF">PFISCL1PPCAC_5338</name>
</gene>
<dbReference type="EMBL" id="BTSY01000002">
    <property type="protein sequence ID" value="GMT14041.1"/>
    <property type="molecule type" value="Genomic_DNA"/>
</dbReference>
<accession>A0AAV5V374</accession>
<protein>
    <submittedName>
        <fullName evidence="1">Uncharacterized protein</fullName>
    </submittedName>
</protein>
<name>A0AAV5V374_9BILA</name>
<organism evidence="1 2">
    <name type="scientific">Pristionchus fissidentatus</name>
    <dbReference type="NCBI Taxonomy" id="1538716"/>
    <lineage>
        <taxon>Eukaryota</taxon>
        <taxon>Metazoa</taxon>
        <taxon>Ecdysozoa</taxon>
        <taxon>Nematoda</taxon>
        <taxon>Chromadorea</taxon>
        <taxon>Rhabditida</taxon>
        <taxon>Rhabditina</taxon>
        <taxon>Diplogasteromorpha</taxon>
        <taxon>Diplogasteroidea</taxon>
        <taxon>Neodiplogasteridae</taxon>
        <taxon>Pristionchus</taxon>
    </lineage>
</organism>
<sequence>RDSICHMNIRNDVDVIEKIIREEEQVLYDENPLEGKTFHDAVAKKILEDLVYLDQDELKLSDFFKKLWKNWAMIEIILGLFHAFV</sequence>
<comment type="caution">
    <text evidence="1">The sequence shown here is derived from an EMBL/GenBank/DDBJ whole genome shotgun (WGS) entry which is preliminary data.</text>
</comment>
<dbReference type="AlphaFoldDB" id="A0AAV5V374"/>
<evidence type="ECO:0000313" key="1">
    <source>
        <dbReference type="EMBL" id="GMT14041.1"/>
    </source>
</evidence>
<keyword evidence="2" id="KW-1185">Reference proteome</keyword>